<dbReference type="InParanoid" id="A0A7M7GG26"/>
<accession>A0A7M7GG26</accession>
<feature type="domain" description="IgGFc-binding protein N-terminal" evidence="3">
    <location>
        <begin position="141"/>
        <end position="446"/>
    </location>
</feature>
<dbReference type="KEGG" id="spu:100889708"/>
<keyword evidence="1" id="KW-0472">Membrane</keyword>
<feature type="signal peptide" evidence="2">
    <location>
        <begin position="1"/>
        <end position="25"/>
    </location>
</feature>
<protein>
    <recommendedName>
        <fullName evidence="3">IgGFc-binding protein N-terminal domain-containing protein</fullName>
    </recommendedName>
</protein>
<dbReference type="OrthoDB" id="6086464at2759"/>
<evidence type="ECO:0000313" key="5">
    <source>
        <dbReference type="Proteomes" id="UP000007110"/>
    </source>
</evidence>
<proteinExistence type="predicted"/>
<reference evidence="5" key="1">
    <citation type="submission" date="2015-02" db="EMBL/GenBank/DDBJ databases">
        <title>Genome sequencing for Strongylocentrotus purpuratus.</title>
        <authorList>
            <person name="Murali S."/>
            <person name="Liu Y."/>
            <person name="Vee V."/>
            <person name="English A."/>
            <person name="Wang M."/>
            <person name="Skinner E."/>
            <person name="Han Y."/>
            <person name="Muzny D.M."/>
            <person name="Worley K.C."/>
            <person name="Gibbs R.A."/>
        </authorList>
    </citation>
    <scope>NUCLEOTIDE SEQUENCE</scope>
</reference>
<dbReference type="Pfam" id="PF17517">
    <property type="entry name" value="IgGFc_binding"/>
    <property type="match status" value="1"/>
</dbReference>
<keyword evidence="1" id="KW-1133">Transmembrane helix</keyword>
<dbReference type="AlphaFoldDB" id="A0A7M7GG26"/>
<evidence type="ECO:0000313" key="4">
    <source>
        <dbReference type="EnsemblMetazoa" id="XP_003726696"/>
    </source>
</evidence>
<evidence type="ECO:0000256" key="1">
    <source>
        <dbReference type="SAM" id="Phobius"/>
    </source>
</evidence>
<dbReference type="Proteomes" id="UP000007110">
    <property type="component" value="Unassembled WGS sequence"/>
</dbReference>
<feature type="transmembrane region" description="Helical" evidence="1">
    <location>
        <begin position="518"/>
        <end position="541"/>
    </location>
</feature>
<dbReference type="PANTHER" id="PTHR46534">
    <property type="entry name" value="IGGFC_BINDING DOMAIN-CONTAINING PROTEIN"/>
    <property type="match status" value="1"/>
</dbReference>
<keyword evidence="2" id="KW-0732">Signal</keyword>
<organism evidence="4 5">
    <name type="scientific">Strongylocentrotus purpuratus</name>
    <name type="common">Purple sea urchin</name>
    <dbReference type="NCBI Taxonomy" id="7668"/>
    <lineage>
        <taxon>Eukaryota</taxon>
        <taxon>Metazoa</taxon>
        <taxon>Echinodermata</taxon>
        <taxon>Eleutherozoa</taxon>
        <taxon>Echinozoa</taxon>
        <taxon>Echinoidea</taxon>
        <taxon>Euechinoidea</taxon>
        <taxon>Echinacea</taxon>
        <taxon>Camarodonta</taxon>
        <taxon>Echinidea</taxon>
        <taxon>Strongylocentrotidae</taxon>
        <taxon>Strongylocentrotus</taxon>
    </lineage>
</organism>
<keyword evidence="5" id="KW-1185">Reference proteome</keyword>
<dbReference type="EnsemblMetazoa" id="XM_003726648">
    <property type="protein sequence ID" value="XP_003726696"/>
    <property type="gene ID" value="LOC100889708"/>
</dbReference>
<dbReference type="GeneID" id="100889708"/>
<sequence>MAGIWNLNVVPFFVLSAFAVLLTSGYNFDTGRSDDAYGRRFIVVLPVEKDTSIPTVHDIYLSSRSSKIVQVNASRPDTKWKAPGITTIQPGIIANVTLNMKGPYRTPFNPNGIPIQIDAHEDIGVWVVLGRGNSILGGYRAIPLAALAKHYVSVMYPSSKYASEIVLFSPANERNEIYFYHQNADMGMTIDNVTDAVHTVPDLPVVFTIPKMDSAKIVSSSSDLSGLKMAASKPILVTSGRNCSTSPQACNDLMEQPAPLGTWGQSFVIVPQITNGPSILKLRIIPAFLDQNTTVSTYTSSGFLKENWTMNEEEVFRDIDVTAGRLFTIRATKPIMVTQFFTDKQRRLDYAAMANLPPVEQFTNRTVVFPVQNHHKFNNTLVVITRCEHRKDILLNNKDISNKYSASVKFNSIQDSSVHGTYCVFNTTLLSGSHALKLRSNSNIGAAYSAIVYGAGTKEAYAYQVAADLQEIVCGTEGGHVSLCEFYTPPDYITPSTNETSKSKSGDPNSKTEPDHTIAIVVVLVILSSLVIIIVVIVVLGSYGKDKGGPRVAWRRLQNTEMHYDPSYDEDNVEVDV</sequence>
<dbReference type="OMA" id="VITRCEH"/>
<name>A0A7M7GG26_STRPU</name>
<evidence type="ECO:0000259" key="3">
    <source>
        <dbReference type="Pfam" id="PF17517"/>
    </source>
</evidence>
<dbReference type="InterPro" id="IPR035234">
    <property type="entry name" value="IgGFc-bd_N"/>
</dbReference>
<evidence type="ECO:0000256" key="2">
    <source>
        <dbReference type="SAM" id="SignalP"/>
    </source>
</evidence>
<reference evidence="4" key="2">
    <citation type="submission" date="2021-01" db="UniProtKB">
        <authorList>
            <consortium name="EnsemblMetazoa"/>
        </authorList>
    </citation>
    <scope>IDENTIFICATION</scope>
</reference>
<dbReference type="RefSeq" id="XP_003726696.1">
    <property type="nucleotide sequence ID" value="XM_003726648.3"/>
</dbReference>
<feature type="chain" id="PRO_5029549153" description="IgGFc-binding protein N-terminal domain-containing protein" evidence="2">
    <location>
        <begin position="26"/>
        <end position="577"/>
    </location>
</feature>
<keyword evidence="1" id="KW-0812">Transmembrane</keyword>
<dbReference type="PANTHER" id="PTHR46534:SF1">
    <property type="entry name" value="IGGFC-BINDING PROTEIN N-TERMINAL DOMAIN-CONTAINING PROTEIN"/>
    <property type="match status" value="1"/>
</dbReference>